<dbReference type="Proteomes" id="UP000007752">
    <property type="component" value="Chromosome 5"/>
</dbReference>
<protein>
    <submittedName>
        <fullName evidence="3">Uncharacterized protein</fullName>
    </submittedName>
</protein>
<accession>B9FLW2</accession>
<reference evidence="3" key="2">
    <citation type="submission" date="2008-12" db="EMBL/GenBank/DDBJ databases">
        <title>Improved gene annotation of the rice (Oryza sativa) genomes.</title>
        <authorList>
            <person name="Wang J."/>
            <person name="Li R."/>
            <person name="Fan W."/>
            <person name="Huang Q."/>
            <person name="Zhang J."/>
            <person name="Zhou Y."/>
            <person name="Hu Y."/>
            <person name="Zi S."/>
            <person name="Li J."/>
            <person name="Ni P."/>
            <person name="Zheng H."/>
            <person name="Zhang Y."/>
            <person name="Zhao M."/>
            <person name="Hao Q."/>
            <person name="McDermott J."/>
            <person name="Samudrala R."/>
            <person name="Kristiansen K."/>
            <person name="Wong G.K.-S."/>
        </authorList>
    </citation>
    <scope>NUCLEOTIDE SEQUENCE</scope>
</reference>
<name>B9FLW2_ORYSJ</name>
<feature type="chain" id="PRO_5002883974" evidence="2">
    <location>
        <begin position="22"/>
        <end position="163"/>
    </location>
</feature>
<gene>
    <name evidence="3" type="ORF">OsJ_19746</name>
</gene>
<keyword evidence="2" id="KW-0732">Signal</keyword>
<feature type="signal peptide" evidence="2">
    <location>
        <begin position="1"/>
        <end position="21"/>
    </location>
</feature>
<proteinExistence type="predicted"/>
<keyword evidence="1" id="KW-0812">Transmembrane</keyword>
<sequence length="163" mass="17499">MAQPAALALLLPVLLLVGVDDIEPLPKIIIIKYDLHKEYYCCAMDLNDDENIAAAAASCCTRFTGAAGELHLKKMEPEQLWNRNTFGDPAGRLCPAGIAVFLMGYAYAYARSRGNTAPLKKTTNSTTVLLKMMPLLLLLLLVAPGLGTAARPQSTVNTTAGYS</sequence>
<reference evidence="3" key="1">
    <citation type="journal article" date="2005" name="PLoS Biol.">
        <title>The genomes of Oryza sativa: a history of duplications.</title>
        <authorList>
            <person name="Yu J."/>
            <person name="Wang J."/>
            <person name="Lin W."/>
            <person name="Li S."/>
            <person name="Li H."/>
            <person name="Zhou J."/>
            <person name="Ni P."/>
            <person name="Dong W."/>
            <person name="Hu S."/>
            <person name="Zeng C."/>
            <person name="Zhang J."/>
            <person name="Zhang Y."/>
            <person name="Li R."/>
            <person name="Xu Z."/>
            <person name="Li S."/>
            <person name="Li X."/>
            <person name="Zheng H."/>
            <person name="Cong L."/>
            <person name="Lin L."/>
            <person name="Yin J."/>
            <person name="Geng J."/>
            <person name="Li G."/>
            <person name="Shi J."/>
            <person name="Liu J."/>
            <person name="Lv H."/>
            <person name="Li J."/>
            <person name="Wang J."/>
            <person name="Deng Y."/>
            <person name="Ran L."/>
            <person name="Shi X."/>
            <person name="Wang X."/>
            <person name="Wu Q."/>
            <person name="Li C."/>
            <person name="Ren X."/>
            <person name="Wang J."/>
            <person name="Wang X."/>
            <person name="Li D."/>
            <person name="Liu D."/>
            <person name="Zhang X."/>
            <person name="Ji Z."/>
            <person name="Zhao W."/>
            <person name="Sun Y."/>
            <person name="Zhang Z."/>
            <person name="Bao J."/>
            <person name="Han Y."/>
            <person name="Dong L."/>
            <person name="Ji J."/>
            <person name="Chen P."/>
            <person name="Wu S."/>
            <person name="Liu J."/>
            <person name="Xiao Y."/>
            <person name="Bu D."/>
            <person name="Tan J."/>
            <person name="Yang L."/>
            <person name="Ye C."/>
            <person name="Zhang J."/>
            <person name="Xu J."/>
            <person name="Zhou Y."/>
            <person name="Yu Y."/>
            <person name="Zhang B."/>
            <person name="Zhuang S."/>
            <person name="Wei H."/>
            <person name="Liu B."/>
            <person name="Lei M."/>
            <person name="Yu H."/>
            <person name="Li Y."/>
            <person name="Xu H."/>
            <person name="Wei S."/>
            <person name="He X."/>
            <person name="Fang L."/>
            <person name="Zhang Z."/>
            <person name="Zhang Y."/>
            <person name="Huang X."/>
            <person name="Su Z."/>
            <person name="Tong W."/>
            <person name="Li J."/>
            <person name="Tong Z."/>
            <person name="Li S."/>
            <person name="Ye J."/>
            <person name="Wang L."/>
            <person name="Fang L."/>
            <person name="Lei T."/>
            <person name="Chen C."/>
            <person name="Chen H."/>
            <person name="Xu Z."/>
            <person name="Li H."/>
            <person name="Huang H."/>
            <person name="Zhang F."/>
            <person name="Xu H."/>
            <person name="Li N."/>
            <person name="Zhao C."/>
            <person name="Li S."/>
            <person name="Dong L."/>
            <person name="Huang Y."/>
            <person name="Li L."/>
            <person name="Xi Y."/>
            <person name="Qi Q."/>
            <person name="Li W."/>
            <person name="Zhang B."/>
            <person name="Hu W."/>
            <person name="Zhang Y."/>
            <person name="Tian X."/>
            <person name="Jiao Y."/>
            <person name="Liang X."/>
            <person name="Jin J."/>
            <person name="Gao L."/>
            <person name="Zheng W."/>
            <person name="Hao B."/>
            <person name="Liu S."/>
            <person name="Wang W."/>
            <person name="Yuan L."/>
            <person name="Cao M."/>
            <person name="McDermott J."/>
            <person name="Samudrala R."/>
            <person name="Wang J."/>
            <person name="Wong G.K."/>
            <person name="Yang H."/>
        </authorList>
    </citation>
    <scope>NUCLEOTIDE SEQUENCE [LARGE SCALE GENOMIC DNA]</scope>
</reference>
<feature type="transmembrane region" description="Helical" evidence="1">
    <location>
        <begin position="90"/>
        <end position="108"/>
    </location>
</feature>
<evidence type="ECO:0000313" key="3">
    <source>
        <dbReference type="EMBL" id="EEE64887.1"/>
    </source>
</evidence>
<dbReference type="AlphaFoldDB" id="B9FLW2"/>
<evidence type="ECO:0000256" key="1">
    <source>
        <dbReference type="SAM" id="Phobius"/>
    </source>
</evidence>
<feature type="transmembrane region" description="Helical" evidence="1">
    <location>
        <begin position="128"/>
        <end position="147"/>
    </location>
</feature>
<keyword evidence="1" id="KW-1133">Transmembrane helix</keyword>
<keyword evidence="1" id="KW-0472">Membrane</keyword>
<evidence type="ECO:0000256" key="2">
    <source>
        <dbReference type="SAM" id="SignalP"/>
    </source>
</evidence>
<organism evidence="3">
    <name type="scientific">Oryza sativa subsp. japonica</name>
    <name type="common">Rice</name>
    <dbReference type="NCBI Taxonomy" id="39947"/>
    <lineage>
        <taxon>Eukaryota</taxon>
        <taxon>Viridiplantae</taxon>
        <taxon>Streptophyta</taxon>
        <taxon>Embryophyta</taxon>
        <taxon>Tracheophyta</taxon>
        <taxon>Spermatophyta</taxon>
        <taxon>Magnoliopsida</taxon>
        <taxon>Liliopsida</taxon>
        <taxon>Poales</taxon>
        <taxon>Poaceae</taxon>
        <taxon>BOP clade</taxon>
        <taxon>Oryzoideae</taxon>
        <taxon>Oryzeae</taxon>
        <taxon>Oryzinae</taxon>
        <taxon>Oryza</taxon>
        <taxon>Oryza sativa</taxon>
    </lineage>
</organism>
<dbReference type="EMBL" id="CM000142">
    <property type="protein sequence ID" value="EEE64887.1"/>
    <property type="molecule type" value="Genomic_DNA"/>
</dbReference>